<dbReference type="RefSeq" id="WP_149115651.1">
    <property type="nucleotide sequence ID" value="NZ_CP042425.1"/>
</dbReference>
<dbReference type="Proteomes" id="UP000324974">
    <property type="component" value="Chromosome"/>
</dbReference>
<dbReference type="KEGG" id="lrs:PX52LOC_05837"/>
<reference evidence="5" key="1">
    <citation type="submission" date="2019-08" db="EMBL/GenBank/DDBJ databases">
        <title>Limnoglobus roseus gen. nov., sp. nov., a novel freshwater planctomycete with a giant genome from the family Gemmataceae.</title>
        <authorList>
            <person name="Kulichevskaya I.S."/>
            <person name="Naumoff D.G."/>
            <person name="Miroshnikov K."/>
            <person name="Ivanova A."/>
            <person name="Philippov D.A."/>
            <person name="Hakobyan A."/>
            <person name="Rijpstra I.C."/>
            <person name="Sinninghe Damste J.S."/>
            <person name="Liesack W."/>
            <person name="Dedysh S.N."/>
        </authorList>
    </citation>
    <scope>NUCLEOTIDE SEQUENCE [LARGE SCALE GENOMIC DNA]</scope>
    <source>
        <strain evidence="5">PX52</strain>
    </source>
</reference>
<organism evidence="4 5">
    <name type="scientific">Limnoglobus roseus</name>
    <dbReference type="NCBI Taxonomy" id="2598579"/>
    <lineage>
        <taxon>Bacteria</taxon>
        <taxon>Pseudomonadati</taxon>
        <taxon>Planctomycetota</taxon>
        <taxon>Planctomycetia</taxon>
        <taxon>Gemmatales</taxon>
        <taxon>Gemmataceae</taxon>
        <taxon>Limnoglobus</taxon>
    </lineage>
</organism>
<keyword evidence="2" id="KW-0812">Transmembrane</keyword>
<gene>
    <name evidence="4" type="ORF">PX52LOC_05837</name>
</gene>
<feature type="region of interest" description="Disordered" evidence="1">
    <location>
        <begin position="118"/>
        <end position="140"/>
    </location>
</feature>
<proteinExistence type="predicted"/>
<dbReference type="InterPro" id="IPR012902">
    <property type="entry name" value="N_methyl_site"/>
</dbReference>
<dbReference type="NCBIfam" id="TIGR02532">
    <property type="entry name" value="IV_pilin_GFxxxE"/>
    <property type="match status" value="1"/>
</dbReference>
<dbReference type="InterPro" id="IPR045584">
    <property type="entry name" value="Pilin-like"/>
</dbReference>
<dbReference type="Pfam" id="PF08334">
    <property type="entry name" value="T2SSG"/>
    <property type="match status" value="1"/>
</dbReference>
<feature type="transmembrane region" description="Helical" evidence="2">
    <location>
        <begin position="20"/>
        <end position="44"/>
    </location>
</feature>
<evidence type="ECO:0000256" key="1">
    <source>
        <dbReference type="SAM" id="MobiDB-lite"/>
    </source>
</evidence>
<evidence type="ECO:0000256" key="2">
    <source>
        <dbReference type="SAM" id="Phobius"/>
    </source>
</evidence>
<sequence>MLVAQHSPLNHTRRSAFTLLEVLVVVAIIVILAGGAGVYVFGYLEDAKVDTARNTITMLETQCKAYAAKNGGQLPGTLQELVAPTNGKSPLIDGGPNVLLDPWGNQYQYNPDNTNQYTGEPDPMVWTTSKKGPIYSNARR</sequence>
<dbReference type="OrthoDB" id="9795612at2"/>
<keyword evidence="2" id="KW-1133">Transmembrane helix</keyword>
<dbReference type="EMBL" id="CP042425">
    <property type="protein sequence ID" value="QEL18797.1"/>
    <property type="molecule type" value="Genomic_DNA"/>
</dbReference>
<dbReference type="Pfam" id="PF07963">
    <property type="entry name" value="N_methyl"/>
    <property type="match status" value="1"/>
</dbReference>
<accession>A0A5C1AKV2</accession>
<keyword evidence="5" id="KW-1185">Reference proteome</keyword>
<protein>
    <submittedName>
        <fullName evidence="4">Prepilin-type cleavage/methylation domain-containing protein</fullName>
    </submittedName>
</protein>
<dbReference type="AlphaFoldDB" id="A0A5C1AKV2"/>
<name>A0A5C1AKV2_9BACT</name>
<dbReference type="Gene3D" id="3.30.700.10">
    <property type="entry name" value="Glycoprotein, Type 4 Pilin"/>
    <property type="match status" value="1"/>
</dbReference>
<evidence type="ECO:0000313" key="5">
    <source>
        <dbReference type="Proteomes" id="UP000324974"/>
    </source>
</evidence>
<keyword evidence="2" id="KW-0472">Membrane</keyword>
<dbReference type="SUPFAM" id="SSF54523">
    <property type="entry name" value="Pili subunits"/>
    <property type="match status" value="1"/>
</dbReference>
<evidence type="ECO:0000313" key="4">
    <source>
        <dbReference type="EMBL" id="QEL18797.1"/>
    </source>
</evidence>
<dbReference type="InterPro" id="IPR013545">
    <property type="entry name" value="T2SS_protein-GspG_C"/>
</dbReference>
<evidence type="ECO:0000259" key="3">
    <source>
        <dbReference type="Pfam" id="PF08334"/>
    </source>
</evidence>
<feature type="domain" description="Type II secretion system protein GspG C-terminal" evidence="3">
    <location>
        <begin position="40"/>
        <end position="114"/>
    </location>
</feature>